<evidence type="ECO:0000256" key="1">
    <source>
        <dbReference type="ARBA" id="ARBA00006315"/>
    </source>
</evidence>
<dbReference type="Gene3D" id="3.40.830.10">
    <property type="entry name" value="LigB-like"/>
    <property type="match status" value="1"/>
</dbReference>
<evidence type="ECO:0000256" key="2">
    <source>
        <dbReference type="HAMAP-Rule" id="MF_00055"/>
    </source>
</evidence>
<accession>A0ABU3VNG7</accession>
<comment type="caution">
    <text evidence="3">The sequence shown here is derived from an EMBL/GenBank/DDBJ whole genome shotgun (WGS) entry which is preliminary data.</text>
</comment>
<keyword evidence="4" id="KW-1185">Reference proteome</keyword>
<dbReference type="InterPro" id="IPR002737">
    <property type="entry name" value="MEMO1_fam"/>
</dbReference>
<organism evidence="3 4">
    <name type="scientific">Methanimicrococcus hacksteinii</name>
    <dbReference type="NCBI Taxonomy" id="3028293"/>
    <lineage>
        <taxon>Archaea</taxon>
        <taxon>Methanobacteriati</taxon>
        <taxon>Methanobacteriota</taxon>
        <taxon>Stenosarchaea group</taxon>
        <taxon>Methanomicrobia</taxon>
        <taxon>Methanosarcinales</taxon>
        <taxon>Methanosarcinaceae</taxon>
        <taxon>Methanimicrococcus</taxon>
    </lineage>
</organism>
<dbReference type="CDD" id="cd07361">
    <property type="entry name" value="MEMO_like"/>
    <property type="match status" value="1"/>
</dbReference>
<evidence type="ECO:0000313" key="3">
    <source>
        <dbReference type="EMBL" id="MDV0444942.1"/>
    </source>
</evidence>
<gene>
    <name evidence="3" type="ORF">MmiAt1_04920</name>
</gene>
<reference evidence="3 4" key="1">
    <citation type="submission" date="2023-06" db="EMBL/GenBank/DDBJ databases">
        <title>Genome sequence of Methanimicrococcus sp. At1.</title>
        <authorList>
            <person name="Protasov E."/>
            <person name="Platt K."/>
            <person name="Poehlein A."/>
            <person name="Daniel R."/>
            <person name="Brune A."/>
        </authorList>
    </citation>
    <scope>NUCLEOTIDE SEQUENCE [LARGE SCALE GENOMIC DNA]</scope>
    <source>
        <strain evidence="3 4">At1</strain>
    </source>
</reference>
<dbReference type="PANTHER" id="PTHR11060">
    <property type="entry name" value="PROTEIN MEMO1"/>
    <property type="match status" value="1"/>
</dbReference>
<dbReference type="PANTHER" id="PTHR11060:SF0">
    <property type="entry name" value="PROTEIN MEMO1"/>
    <property type="match status" value="1"/>
</dbReference>
<protein>
    <recommendedName>
        <fullName evidence="2">MEMO1 family protein MmiAt1_04920</fullName>
    </recommendedName>
</protein>
<dbReference type="NCBIfam" id="TIGR04336">
    <property type="entry name" value="AmmeMemoSam_B"/>
    <property type="match status" value="1"/>
</dbReference>
<dbReference type="HAMAP" id="MF_00055">
    <property type="entry name" value="MEMO1"/>
    <property type="match status" value="1"/>
</dbReference>
<dbReference type="EMBL" id="JAWDKC010000011">
    <property type="protein sequence ID" value="MDV0444942.1"/>
    <property type="molecule type" value="Genomic_DNA"/>
</dbReference>
<sequence>MREPVVSGLFYDPDENGLQKEVDRLYSAAKDKTKYSDKTFGAVCPHAGYIFSGKTAAAAIGSIMEADTYVIIGSNHTGLGEALAYSQEDWKTPLGVVETDKYLGRIFDGTWIVRDESAHEREHSVEVIVPFLQRKMGDEPFKIFPIVMGDQNKAAAEAIASVLIPVLKEEIYVKKENYEEKLKIAVIASSDFSHYVPEEFAKEHDEAIIKIIESLDVDAFYDFIEKNDSSLCGYGPIAVLMMAAKAMNAEAKLLEYRTSNEEKESRETAVVGYAAITFTKQ</sequence>
<name>A0ABU3VNG7_9EURY</name>
<evidence type="ECO:0000313" key="4">
    <source>
        <dbReference type="Proteomes" id="UP001272052"/>
    </source>
</evidence>
<dbReference type="Pfam" id="PF01875">
    <property type="entry name" value="Memo"/>
    <property type="match status" value="1"/>
</dbReference>
<dbReference type="Proteomes" id="UP001272052">
    <property type="component" value="Unassembled WGS sequence"/>
</dbReference>
<comment type="similarity">
    <text evidence="1 2">Belongs to the MEMO1 family.</text>
</comment>
<proteinExistence type="inferred from homology"/>